<evidence type="ECO:0000313" key="3">
    <source>
        <dbReference type="Proteomes" id="UP000823399"/>
    </source>
</evidence>
<evidence type="ECO:0000256" key="1">
    <source>
        <dbReference type="SAM" id="MobiDB-lite"/>
    </source>
</evidence>
<feature type="region of interest" description="Disordered" evidence="1">
    <location>
        <begin position="253"/>
        <end position="321"/>
    </location>
</feature>
<accession>A0A9P7EU67</accession>
<evidence type="ECO:0000313" key="2">
    <source>
        <dbReference type="EMBL" id="KAG2089354.1"/>
    </source>
</evidence>
<protein>
    <submittedName>
        <fullName evidence="2">Uncharacterized protein</fullName>
    </submittedName>
</protein>
<proteinExistence type="predicted"/>
<dbReference type="Proteomes" id="UP000823399">
    <property type="component" value="Unassembled WGS sequence"/>
</dbReference>
<name>A0A9P7EU67_9AGAM</name>
<keyword evidence="3" id="KW-1185">Reference proteome</keyword>
<dbReference type="EMBL" id="JABBWM010000112">
    <property type="protein sequence ID" value="KAG2089354.1"/>
    <property type="molecule type" value="Genomic_DNA"/>
</dbReference>
<organism evidence="2 3">
    <name type="scientific">Suillus discolor</name>
    <dbReference type="NCBI Taxonomy" id="1912936"/>
    <lineage>
        <taxon>Eukaryota</taxon>
        <taxon>Fungi</taxon>
        <taxon>Dikarya</taxon>
        <taxon>Basidiomycota</taxon>
        <taxon>Agaricomycotina</taxon>
        <taxon>Agaricomycetes</taxon>
        <taxon>Agaricomycetidae</taxon>
        <taxon>Boletales</taxon>
        <taxon>Suillineae</taxon>
        <taxon>Suillaceae</taxon>
        <taxon>Suillus</taxon>
    </lineage>
</organism>
<dbReference type="AlphaFoldDB" id="A0A9P7EU67"/>
<comment type="caution">
    <text evidence="2">The sequence shown here is derived from an EMBL/GenBank/DDBJ whole genome shotgun (WGS) entry which is preliminary data.</text>
</comment>
<gene>
    <name evidence="2" type="ORF">F5147DRAFT_780680</name>
</gene>
<dbReference type="GeneID" id="64704750"/>
<sequence>MDNGLMQSSSTSGVSNKLSISLDFGSTSASTDTSGNQWSPVVSPKSALTFAAVWDPDDGMVTFSGTHLLDSSDEYDSSSGAITPDVSDDDFSQTVAADHDGYTTSEENTAATIGTFQDSFKAFLHRVPRSSKFCKRHKHSNTVTSSTLDGLDVYSRDSIVRPSRRYPSFDKLNAELSCKAQADHSLESDLVSDEGFFENIPVITKQTELKSHWSVTTTSTSAYVDVPRVEQKTPGSRVPHPLWIADTYQPTFNLATPPNSPRRRLRKRRPGDCPTLVSPISYSSSSGSTSPISTSTSSTPISPSRSLKSKKSRRFTKESTDDSWVSIEITPFITQRVVEEM</sequence>
<dbReference type="RefSeq" id="XP_041285888.1">
    <property type="nucleotide sequence ID" value="XM_041442491.1"/>
</dbReference>
<reference evidence="2" key="1">
    <citation type="journal article" date="2020" name="New Phytol.">
        <title>Comparative genomics reveals dynamic genome evolution in host specialist ectomycorrhizal fungi.</title>
        <authorList>
            <person name="Lofgren L.A."/>
            <person name="Nguyen N.H."/>
            <person name="Vilgalys R."/>
            <person name="Ruytinx J."/>
            <person name="Liao H.L."/>
            <person name="Branco S."/>
            <person name="Kuo A."/>
            <person name="LaButti K."/>
            <person name="Lipzen A."/>
            <person name="Andreopoulos W."/>
            <person name="Pangilinan J."/>
            <person name="Riley R."/>
            <person name="Hundley H."/>
            <person name="Na H."/>
            <person name="Barry K."/>
            <person name="Grigoriev I.V."/>
            <person name="Stajich J.E."/>
            <person name="Kennedy P.G."/>
        </authorList>
    </citation>
    <scope>NUCLEOTIDE SEQUENCE</scope>
    <source>
        <strain evidence="2">FC423</strain>
    </source>
</reference>
<feature type="compositionally biased region" description="Low complexity" evidence="1">
    <location>
        <begin position="272"/>
        <end position="306"/>
    </location>
</feature>
<dbReference type="OrthoDB" id="3226552at2759"/>